<gene>
    <name evidence="2" type="ORF">FBQ73_12160</name>
</gene>
<dbReference type="RefSeq" id="WP_138399771.1">
    <property type="nucleotide sequence ID" value="NZ_JBAFVI010000008.1"/>
</dbReference>
<dbReference type="OrthoDB" id="8254423at2"/>
<comment type="caution">
    <text evidence="2">The sequence shown here is derived from an EMBL/GenBank/DDBJ whole genome shotgun (WGS) entry which is preliminary data.</text>
</comment>
<dbReference type="Proteomes" id="UP000305131">
    <property type="component" value="Unassembled WGS sequence"/>
</dbReference>
<sequence>MIPSLLPLATCAAALATLATFTTTEAQAATRYGVTCIHNRTQHTINFDIKIGKDGSWGTYRLQPGWNRSFSHKYDKQNENQSPPIYIRFDSDLRGKTFWTQYKLERRAATGEACAEGKPYNFRYEQNNRDFIDLKASS</sequence>
<keyword evidence="1" id="KW-0732">Signal</keyword>
<evidence type="ECO:0000256" key="1">
    <source>
        <dbReference type="SAM" id="SignalP"/>
    </source>
</evidence>
<dbReference type="AlphaFoldDB" id="A0A6C1KGZ7"/>
<evidence type="ECO:0008006" key="4">
    <source>
        <dbReference type="Google" id="ProtNLM"/>
    </source>
</evidence>
<name>A0A6C1KGZ7_XANAU</name>
<protein>
    <recommendedName>
        <fullName evidence="4">Secreted protein</fullName>
    </recommendedName>
</protein>
<organism evidence="2 3">
    <name type="scientific">Xanthobacter autotrophicus</name>
    <dbReference type="NCBI Taxonomy" id="280"/>
    <lineage>
        <taxon>Bacteria</taxon>
        <taxon>Pseudomonadati</taxon>
        <taxon>Pseudomonadota</taxon>
        <taxon>Alphaproteobacteria</taxon>
        <taxon>Hyphomicrobiales</taxon>
        <taxon>Xanthobacteraceae</taxon>
        <taxon>Xanthobacter</taxon>
    </lineage>
</organism>
<feature type="chain" id="PRO_5025562989" description="Secreted protein" evidence="1">
    <location>
        <begin position="29"/>
        <end position="138"/>
    </location>
</feature>
<accession>A0A6C1KGZ7</accession>
<evidence type="ECO:0000313" key="2">
    <source>
        <dbReference type="EMBL" id="TLX42404.1"/>
    </source>
</evidence>
<proteinExistence type="predicted"/>
<dbReference type="GeneID" id="95774208"/>
<reference evidence="2 3" key="1">
    <citation type="submission" date="2019-05" db="EMBL/GenBank/DDBJ databases">
        <authorList>
            <person name="Zhou X."/>
        </authorList>
    </citation>
    <scope>NUCLEOTIDE SEQUENCE [LARGE SCALE GENOMIC DNA]</scope>
    <source>
        <strain evidence="2 3">DSM 432</strain>
    </source>
</reference>
<evidence type="ECO:0000313" key="3">
    <source>
        <dbReference type="Proteomes" id="UP000305131"/>
    </source>
</evidence>
<dbReference type="EMBL" id="VAUP01000028">
    <property type="protein sequence ID" value="TLX42404.1"/>
    <property type="molecule type" value="Genomic_DNA"/>
</dbReference>
<feature type="signal peptide" evidence="1">
    <location>
        <begin position="1"/>
        <end position="28"/>
    </location>
</feature>